<dbReference type="EMBL" id="CAXDID020000037">
    <property type="protein sequence ID" value="CAL5998011.1"/>
    <property type="molecule type" value="Genomic_DNA"/>
</dbReference>
<organism evidence="2 3">
    <name type="scientific">Hexamita inflata</name>
    <dbReference type="NCBI Taxonomy" id="28002"/>
    <lineage>
        <taxon>Eukaryota</taxon>
        <taxon>Metamonada</taxon>
        <taxon>Diplomonadida</taxon>
        <taxon>Hexamitidae</taxon>
        <taxon>Hexamitinae</taxon>
        <taxon>Hexamita</taxon>
    </lineage>
</organism>
<gene>
    <name evidence="2" type="ORF">HINF_LOCUS15528</name>
</gene>
<evidence type="ECO:0000256" key="1">
    <source>
        <dbReference type="SAM" id="Phobius"/>
    </source>
</evidence>
<proteinExistence type="predicted"/>
<evidence type="ECO:0000313" key="3">
    <source>
        <dbReference type="Proteomes" id="UP001642409"/>
    </source>
</evidence>
<dbReference type="Proteomes" id="UP001642409">
    <property type="component" value="Unassembled WGS sequence"/>
</dbReference>
<keyword evidence="1" id="KW-0812">Transmembrane</keyword>
<keyword evidence="3" id="KW-1185">Reference proteome</keyword>
<keyword evidence="1" id="KW-0472">Membrane</keyword>
<sequence>MNKRSSCCADMESDNNMKVFQVFYYKIYLTISKDNFLRDNKLFVIPFNFANFQSPREQSICASSFYLAKIQKPVKSVFSDLENLLVSKISTIFQTSALARIFLKVITRSKLYCSRNLQTSKFQKLSSHQLIVSFQKFKSINARNQSIESILFAYNDLQSFFYLCSTLKMSLSRSQRENELYMVNQIKIARLEAVVGSQCRLSSINRAQPFAIVGNFARNCEMRCSIIAKFHILFVLLLVSLHSFTFLILIPDLIRNQYLFLNQQLGYLKIN</sequence>
<accession>A0ABP1HPP3</accession>
<protein>
    <submittedName>
        <fullName evidence="2">Hypothetical_protein</fullName>
    </submittedName>
</protein>
<evidence type="ECO:0000313" key="2">
    <source>
        <dbReference type="EMBL" id="CAL5998011.1"/>
    </source>
</evidence>
<reference evidence="2 3" key="1">
    <citation type="submission" date="2024-07" db="EMBL/GenBank/DDBJ databases">
        <authorList>
            <person name="Akdeniz Z."/>
        </authorList>
    </citation>
    <scope>NUCLEOTIDE SEQUENCE [LARGE SCALE GENOMIC DNA]</scope>
</reference>
<feature type="transmembrane region" description="Helical" evidence="1">
    <location>
        <begin position="230"/>
        <end position="250"/>
    </location>
</feature>
<comment type="caution">
    <text evidence="2">The sequence shown here is derived from an EMBL/GenBank/DDBJ whole genome shotgun (WGS) entry which is preliminary data.</text>
</comment>
<name>A0ABP1HPP3_9EUKA</name>
<keyword evidence="1" id="KW-1133">Transmembrane helix</keyword>